<evidence type="ECO:0000313" key="2">
    <source>
        <dbReference type="Proteomes" id="UP000278031"/>
    </source>
</evidence>
<proteinExistence type="predicted"/>
<dbReference type="InterPro" id="IPR056209">
    <property type="entry name" value="SU10_adaptor"/>
</dbReference>
<name>A0A497JKY7_9ARCH</name>
<dbReference type="Proteomes" id="UP000278031">
    <property type="component" value="Unassembled WGS sequence"/>
</dbReference>
<reference evidence="1 2" key="1">
    <citation type="submission" date="2018-06" db="EMBL/GenBank/DDBJ databases">
        <title>Extensive metabolic versatility and redundancy in microbially diverse, dynamic hydrothermal sediments.</title>
        <authorList>
            <person name="Dombrowski N."/>
            <person name="Teske A."/>
            <person name="Baker B.J."/>
        </authorList>
    </citation>
    <scope>NUCLEOTIDE SEQUENCE [LARGE SCALE GENOMIC DNA]</scope>
    <source>
        <strain evidence="1">B51_G17</strain>
    </source>
</reference>
<organism evidence="1 2">
    <name type="scientific">Candidatus Iainarchaeum sp</name>
    <dbReference type="NCBI Taxonomy" id="3101447"/>
    <lineage>
        <taxon>Archaea</taxon>
        <taxon>Candidatus Iainarchaeota</taxon>
        <taxon>Candidatus Iainarchaeia</taxon>
        <taxon>Candidatus Iainarchaeales</taxon>
        <taxon>Candidatus Iainarchaeaceae</taxon>
        <taxon>Candidatus Iainarchaeum</taxon>
    </lineage>
</organism>
<feature type="non-terminal residue" evidence="1">
    <location>
        <position position="193"/>
    </location>
</feature>
<dbReference type="Pfam" id="PF24175">
    <property type="entry name" value="SU10_adaptor"/>
    <property type="match status" value="1"/>
</dbReference>
<comment type="caution">
    <text evidence="1">The sequence shown here is derived from an EMBL/GenBank/DDBJ whole genome shotgun (WGS) entry which is preliminary data.</text>
</comment>
<sequence length="193" mass="22227">MVFNDTTNKKGLIQDCEDLLGMEDGAISGDTNLLKRFTRMINNWYRTVNAWIWEASGEWEYDDSNYTDLPIATTNLVDGQQDYTLPTWAQKVIRVEVKDNEGNWHQLQAIDQSQIDEALEEFEETPGLPKYYDLIGPTIFLYPKPSEDYVTLEGGLKIYVSRSIDEFDYDDTTKEPGFNKDFHQILSLGACLD</sequence>
<accession>A0A497JKY7</accession>
<gene>
    <name evidence="1" type="ORF">DRO04_00730</name>
</gene>
<dbReference type="AlphaFoldDB" id="A0A497JKY7"/>
<evidence type="ECO:0000313" key="1">
    <source>
        <dbReference type="EMBL" id="RLG71020.1"/>
    </source>
</evidence>
<dbReference type="EMBL" id="QMWP01000015">
    <property type="protein sequence ID" value="RLG71020.1"/>
    <property type="molecule type" value="Genomic_DNA"/>
</dbReference>
<protein>
    <submittedName>
        <fullName evidence="1">Uncharacterized protein</fullName>
    </submittedName>
</protein>